<dbReference type="GO" id="GO:0006508">
    <property type="term" value="P:proteolysis"/>
    <property type="evidence" value="ECO:0007669"/>
    <property type="project" value="UniProtKB-KW"/>
</dbReference>
<dbReference type="Gene3D" id="3.40.50.880">
    <property type="match status" value="1"/>
</dbReference>
<evidence type="ECO:0000256" key="1">
    <source>
        <dbReference type="ARBA" id="ARBA00006534"/>
    </source>
</evidence>
<comment type="similarity">
    <text evidence="1">Belongs to the peptidase S51 family.</text>
</comment>
<comment type="caution">
    <text evidence="5">The sequence shown here is derived from an EMBL/GenBank/DDBJ whole genome shotgun (WGS) entry which is preliminary data.</text>
</comment>
<dbReference type="Pfam" id="PF03575">
    <property type="entry name" value="Peptidase_S51"/>
    <property type="match status" value="1"/>
</dbReference>
<dbReference type="EMBL" id="VYSG01000001">
    <property type="protein sequence ID" value="NEG69344.1"/>
    <property type="molecule type" value="Genomic_DNA"/>
</dbReference>
<keyword evidence="2" id="KW-0645">Protease</keyword>
<keyword evidence="6" id="KW-1185">Reference proteome</keyword>
<dbReference type="InterPro" id="IPR005320">
    <property type="entry name" value="Peptidase_S51"/>
</dbReference>
<evidence type="ECO:0000313" key="5">
    <source>
        <dbReference type="EMBL" id="NEG69344.1"/>
    </source>
</evidence>
<evidence type="ECO:0000256" key="2">
    <source>
        <dbReference type="ARBA" id="ARBA00022670"/>
    </source>
</evidence>
<proteinExistence type="inferred from homology"/>
<dbReference type="InterPro" id="IPR029062">
    <property type="entry name" value="Class_I_gatase-like"/>
</dbReference>
<dbReference type="PANTHER" id="PTHR20842:SF0">
    <property type="entry name" value="ALPHA-ASPARTYL DIPEPTIDASE"/>
    <property type="match status" value="1"/>
</dbReference>
<accession>A0A6I5ND07</accession>
<dbReference type="Proteomes" id="UP000469292">
    <property type="component" value="Unassembled WGS sequence"/>
</dbReference>
<gene>
    <name evidence="5" type="ORF">F6S87_01625</name>
</gene>
<dbReference type="GO" id="GO:0008236">
    <property type="term" value="F:serine-type peptidase activity"/>
    <property type="evidence" value="ECO:0007669"/>
    <property type="project" value="UniProtKB-KW"/>
</dbReference>
<evidence type="ECO:0000256" key="3">
    <source>
        <dbReference type="ARBA" id="ARBA00022801"/>
    </source>
</evidence>
<name>A0A6I5ND07_9BIFI</name>
<keyword evidence="4" id="KW-0720">Serine protease</keyword>
<reference evidence="5 6" key="1">
    <citation type="submission" date="2019-09" db="EMBL/GenBank/DDBJ databases">
        <title>Phylogenetic characterization of a novel taxon of the genus Bifidobacterium: Bifidobacterium choloepi sp. nov.</title>
        <authorList>
            <person name="Modesto M."/>
            <person name="Satti M."/>
        </authorList>
    </citation>
    <scope>NUCLEOTIDE SEQUENCE [LARGE SCALE GENOMIC DNA]</scope>
    <source>
        <strain evidence="5 6">BRDM6</strain>
    </source>
</reference>
<dbReference type="SUPFAM" id="SSF52317">
    <property type="entry name" value="Class I glutamine amidotransferase-like"/>
    <property type="match status" value="1"/>
</dbReference>
<evidence type="ECO:0000313" key="6">
    <source>
        <dbReference type="Proteomes" id="UP000469292"/>
    </source>
</evidence>
<sequence>MFSDNSQTSCPRMAATQRQRMMNTDTNNRGAMERSKMTLILGASFLAVVPVMKRLLGDLRGKRCAFISTASYAEPYGVANRAMRYWLRALGLGVKMIDVSTAPEAELVNTLEHADLFYVCGGNTFYLLEQLRHSGADRLIRERVLDGVPYVGESAGSVICGPDIGYIGEMDSSSAAPSLFSTRGLDLVDCAIVPHVDSKLLGVNAAVICQTGAASAMLVPLRNDQAVVVLGDRMHVETHPSVLASLTDRWF</sequence>
<dbReference type="PANTHER" id="PTHR20842">
    <property type="entry name" value="PROTEASE S51 ALPHA-ASPARTYL DIPEPTIDASE"/>
    <property type="match status" value="1"/>
</dbReference>
<organism evidence="5 6">
    <name type="scientific">Bifidobacterium choloepi</name>
    <dbReference type="NCBI Taxonomy" id="2614131"/>
    <lineage>
        <taxon>Bacteria</taxon>
        <taxon>Bacillati</taxon>
        <taxon>Actinomycetota</taxon>
        <taxon>Actinomycetes</taxon>
        <taxon>Bifidobacteriales</taxon>
        <taxon>Bifidobacteriaceae</taxon>
        <taxon>Bifidobacterium</taxon>
    </lineage>
</organism>
<evidence type="ECO:0000256" key="4">
    <source>
        <dbReference type="ARBA" id="ARBA00022825"/>
    </source>
</evidence>
<protein>
    <submittedName>
        <fullName evidence="5">Peptidase</fullName>
    </submittedName>
</protein>
<dbReference type="AlphaFoldDB" id="A0A6I5ND07"/>
<keyword evidence="3" id="KW-0378">Hydrolase</keyword>